<organism evidence="1 2">
    <name type="scientific">Exophiala mesophila</name>
    <name type="common">Black yeast-like fungus</name>
    <dbReference type="NCBI Taxonomy" id="212818"/>
    <lineage>
        <taxon>Eukaryota</taxon>
        <taxon>Fungi</taxon>
        <taxon>Dikarya</taxon>
        <taxon>Ascomycota</taxon>
        <taxon>Pezizomycotina</taxon>
        <taxon>Eurotiomycetes</taxon>
        <taxon>Chaetothyriomycetidae</taxon>
        <taxon>Chaetothyriales</taxon>
        <taxon>Herpotrichiellaceae</taxon>
        <taxon>Exophiala</taxon>
    </lineage>
</organism>
<dbReference type="GeneID" id="27323134"/>
<dbReference type="Proteomes" id="UP000054302">
    <property type="component" value="Unassembled WGS sequence"/>
</dbReference>
<accession>A0A0D1XRD7</accession>
<dbReference type="RefSeq" id="XP_016222230.1">
    <property type="nucleotide sequence ID" value="XM_016369937.1"/>
</dbReference>
<proteinExistence type="predicted"/>
<evidence type="ECO:0000313" key="2">
    <source>
        <dbReference type="Proteomes" id="UP000054302"/>
    </source>
</evidence>
<dbReference type="AlphaFoldDB" id="A0A0D1XRD7"/>
<protein>
    <submittedName>
        <fullName evidence="1">Uncharacterized protein</fullName>
    </submittedName>
</protein>
<sequence>MRQQGVGENKSHWKRCLGIHVTPQANSCFATSPTRLCHHFITDTLVAKVDLPSTKSTLTCGNCAGLGSYDFHRVKLSEMVMISLSGNYAMGCHSWVFLLYQHLHYFVPD</sequence>
<dbReference type="HOGENOM" id="CLU_2183949_0_0_1"/>
<dbReference type="VEuPathDB" id="FungiDB:PV10_05289"/>
<gene>
    <name evidence="1" type="ORF">PV10_05289</name>
</gene>
<dbReference type="EMBL" id="KN847523">
    <property type="protein sequence ID" value="KIV90656.1"/>
    <property type="molecule type" value="Genomic_DNA"/>
</dbReference>
<reference evidence="1 2" key="1">
    <citation type="submission" date="2015-01" db="EMBL/GenBank/DDBJ databases">
        <title>The Genome Sequence of Exophiala mesophila CBS40295.</title>
        <authorList>
            <consortium name="The Broad Institute Genomics Platform"/>
            <person name="Cuomo C."/>
            <person name="de Hoog S."/>
            <person name="Gorbushina A."/>
            <person name="Stielow B."/>
            <person name="Teixiera M."/>
            <person name="Abouelleil A."/>
            <person name="Chapman S.B."/>
            <person name="Priest M."/>
            <person name="Young S.K."/>
            <person name="Wortman J."/>
            <person name="Nusbaum C."/>
            <person name="Birren B."/>
        </authorList>
    </citation>
    <scope>NUCLEOTIDE SEQUENCE [LARGE SCALE GENOMIC DNA]</scope>
    <source>
        <strain evidence="1 2">CBS 40295</strain>
    </source>
</reference>
<name>A0A0D1XRD7_EXOME</name>
<evidence type="ECO:0000313" key="1">
    <source>
        <dbReference type="EMBL" id="KIV90656.1"/>
    </source>
</evidence>
<keyword evidence="2" id="KW-1185">Reference proteome</keyword>